<reference evidence="2" key="2">
    <citation type="submission" date="2023-06" db="EMBL/GenBank/DDBJ databases">
        <authorList>
            <person name="Kobayashi Y."/>
            <person name="Kayamori A."/>
            <person name="Aoki K."/>
            <person name="Shiwa Y."/>
            <person name="Fujita N."/>
            <person name="Sugita T."/>
            <person name="Iwasaki W."/>
            <person name="Tanaka N."/>
            <person name="Takashima M."/>
        </authorList>
    </citation>
    <scope>NUCLEOTIDE SEQUENCE</scope>
    <source>
        <strain evidence="2">HIS016</strain>
    </source>
</reference>
<feature type="region of interest" description="Disordered" evidence="1">
    <location>
        <begin position="220"/>
        <end position="243"/>
    </location>
</feature>
<feature type="compositionally biased region" description="Low complexity" evidence="1">
    <location>
        <begin position="95"/>
        <end position="107"/>
    </location>
</feature>
<organism evidence="2 3">
    <name type="scientific">Cutaneotrichosporon spelunceum</name>
    <dbReference type="NCBI Taxonomy" id="1672016"/>
    <lineage>
        <taxon>Eukaryota</taxon>
        <taxon>Fungi</taxon>
        <taxon>Dikarya</taxon>
        <taxon>Basidiomycota</taxon>
        <taxon>Agaricomycotina</taxon>
        <taxon>Tremellomycetes</taxon>
        <taxon>Trichosporonales</taxon>
        <taxon>Trichosporonaceae</taxon>
        <taxon>Cutaneotrichosporon</taxon>
    </lineage>
</organism>
<feature type="compositionally biased region" description="Basic and acidic residues" evidence="1">
    <location>
        <begin position="35"/>
        <end position="66"/>
    </location>
</feature>
<proteinExistence type="predicted"/>
<dbReference type="AlphaFoldDB" id="A0AAD3TQ56"/>
<dbReference type="EMBL" id="BTCM01000001">
    <property type="protein sequence ID" value="GMK54795.1"/>
    <property type="molecule type" value="Genomic_DNA"/>
</dbReference>
<feature type="compositionally biased region" description="Basic residues" evidence="1">
    <location>
        <begin position="377"/>
        <end position="390"/>
    </location>
</feature>
<evidence type="ECO:0000313" key="2">
    <source>
        <dbReference type="EMBL" id="GMK54795.1"/>
    </source>
</evidence>
<evidence type="ECO:0000313" key="3">
    <source>
        <dbReference type="Proteomes" id="UP001222932"/>
    </source>
</evidence>
<dbReference type="Proteomes" id="UP001222932">
    <property type="component" value="Unassembled WGS sequence"/>
</dbReference>
<feature type="compositionally biased region" description="Basic residues" evidence="1">
    <location>
        <begin position="230"/>
        <end position="241"/>
    </location>
</feature>
<evidence type="ECO:0000256" key="1">
    <source>
        <dbReference type="SAM" id="MobiDB-lite"/>
    </source>
</evidence>
<keyword evidence="3" id="KW-1185">Reference proteome</keyword>
<feature type="region of interest" description="Disordered" evidence="1">
    <location>
        <begin position="23"/>
        <end position="127"/>
    </location>
</feature>
<accession>A0AAD3TQ56</accession>
<name>A0AAD3TQ56_9TREE</name>
<feature type="region of interest" description="Disordered" evidence="1">
    <location>
        <begin position="365"/>
        <end position="413"/>
    </location>
</feature>
<comment type="caution">
    <text evidence="2">The sequence shown here is derived from an EMBL/GenBank/DDBJ whole genome shotgun (WGS) entry which is preliminary data.</text>
</comment>
<protein>
    <submittedName>
        <fullName evidence="2">Uncharacterized protein</fullName>
    </submittedName>
</protein>
<sequence length="563" mass="61993">MKSTAHSPPLNSISGVSSAAHLLPAAPIPTSNRAKKTDRLGRKQRDKLDHNRERREAQEAEKEVRISNRQASRKRKKEKREAKLEARAAMAPHQESLTEPIELLETTEQAEGSRNEEDTSQMPETDVISTPDAASMSAGLKVDDSAGGVVTADIQHHGNRVSALDTTQAEIDRLFTSISQSTAYEKLLNVCEVSAEEEPLVCPVGEVITRLEGYLENLSTSPSVGESKSGKKKRVKKKKVKNTQSKVATGLQLFVGKSTVPLPSHDEEGPVEVSVDSSSSLISTSGEPVLGLCLTDLGGANLRLRALRTTHFNVEECGSTLEVLGTVATQVQREEKLSPTSVEQSLPLLILSDAATSDPTSILEPTASIITGPSSKTKSKKKKKKKKAKKASAAATPEETSKAGNKAPQSSGPVHALRCVTKLCNEWQRQWLFIVLCPLLNLKINDYFEHLRVQLYEQGFCDSLNTKWRFLVHAVWKFEGAFARIEGWQQSQDVPASFRLDPPNIDAPRFKDFFAIANDDDRDWMEMDEDVKRSLVVQERYISLCWEDTTVAVGRRRCLGAAS</sequence>
<reference evidence="2" key="1">
    <citation type="journal article" date="2023" name="BMC Genomics">
        <title>Chromosome-level genome assemblies of Cutaneotrichosporon spp. (Trichosporonales, Basidiomycota) reveal imbalanced evolution between nucleotide sequences and chromosome synteny.</title>
        <authorList>
            <person name="Kobayashi Y."/>
            <person name="Kayamori A."/>
            <person name="Aoki K."/>
            <person name="Shiwa Y."/>
            <person name="Matsutani M."/>
            <person name="Fujita N."/>
            <person name="Sugita T."/>
            <person name="Iwasaki W."/>
            <person name="Tanaka N."/>
            <person name="Takashima M."/>
        </authorList>
    </citation>
    <scope>NUCLEOTIDE SEQUENCE</scope>
    <source>
        <strain evidence="2">HIS016</strain>
    </source>
</reference>
<gene>
    <name evidence="2" type="ORF">CspeluHIS016_0113810</name>
</gene>